<gene>
    <name evidence="9" type="ORF">G4Z16_06600</name>
</gene>
<dbReference type="Pfam" id="PF00111">
    <property type="entry name" value="Fer2"/>
    <property type="match status" value="1"/>
</dbReference>
<dbReference type="FunFam" id="3.10.20.30:FF:000020">
    <property type="entry name" value="Xanthine dehydrogenase iron-sulfur subunit"/>
    <property type="match status" value="1"/>
</dbReference>
<evidence type="ECO:0000313" key="9">
    <source>
        <dbReference type="EMBL" id="QPP06119.1"/>
    </source>
</evidence>
<proteinExistence type="predicted"/>
<evidence type="ECO:0000256" key="3">
    <source>
        <dbReference type="ARBA" id="ARBA00023002"/>
    </source>
</evidence>
<name>A0A7T1T4A8_9ACTN</name>
<dbReference type="InterPro" id="IPR012675">
    <property type="entry name" value="Beta-grasp_dom_sf"/>
</dbReference>
<dbReference type="GO" id="GO:0051537">
    <property type="term" value="F:2 iron, 2 sulfur cluster binding"/>
    <property type="evidence" value="ECO:0007669"/>
    <property type="project" value="UniProtKB-KW"/>
</dbReference>
<dbReference type="Pfam" id="PF01799">
    <property type="entry name" value="Fer2_2"/>
    <property type="match status" value="1"/>
</dbReference>
<keyword evidence="4" id="KW-0408">Iron</keyword>
<dbReference type="PANTHER" id="PTHR44379">
    <property type="entry name" value="OXIDOREDUCTASE WITH IRON-SULFUR SUBUNIT"/>
    <property type="match status" value="1"/>
</dbReference>
<evidence type="ECO:0000256" key="2">
    <source>
        <dbReference type="ARBA" id="ARBA00022723"/>
    </source>
</evidence>
<keyword evidence="3" id="KW-0560">Oxidoreductase</keyword>
<organism evidence="9 10">
    <name type="scientific">Streptomyces bathyalis</name>
    <dbReference type="NCBI Taxonomy" id="2710756"/>
    <lineage>
        <taxon>Bacteria</taxon>
        <taxon>Bacillati</taxon>
        <taxon>Actinomycetota</taxon>
        <taxon>Actinomycetes</taxon>
        <taxon>Kitasatosporales</taxon>
        <taxon>Streptomycetaceae</taxon>
        <taxon>Streptomyces</taxon>
    </lineage>
</organism>
<keyword evidence="2" id="KW-0479">Metal-binding</keyword>
<dbReference type="GO" id="GO:0046872">
    <property type="term" value="F:metal ion binding"/>
    <property type="evidence" value="ECO:0007669"/>
    <property type="project" value="UniProtKB-KW"/>
</dbReference>
<keyword evidence="10" id="KW-1185">Reference proteome</keyword>
<dbReference type="KEGG" id="sbat:G4Z16_06600"/>
<reference evidence="10" key="1">
    <citation type="submission" date="2020-02" db="EMBL/GenBank/DDBJ databases">
        <title>Streptomyces sp. ASO4wet.</title>
        <authorList>
            <person name="Risdian C."/>
            <person name="Landwehr W."/>
            <person name="Schupp P."/>
            <person name="Wink J."/>
        </authorList>
    </citation>
    <scope>NUCLEOTIDE SEQUENCE [LARGE SCALE GENOMIC DNA]</scope>
    <source>
        <strain evidence="10">ASO4wet</strain>
    </source>
</reference>
<dbReference type="InterPro" id="IPR002888">
    <property type="entry name" value="2Fe-2S-bd"/>
</dbReference>
<keyword evidence="5" id="KW-0411">Iron-sulfur</keyword>
<dbReference type="Gene3D" id="3.10.20.30">
    <property type="match status" value="1"/>
</dbReference>
<dbReference type="EMBL" id="CP048882">
    <property type="protein sequence ID" value="QPP06119.1"/>
    <property type="molecule type" value="Genomic_DNA"/>
</dbReference>
<dbReference type="InterPro" id="IPR051452">
    <property type="entry name" value="Diverse_Oxidoreductases"/>
</dbReference>
<dbReference type="SUPFAM" id="SSF54292">
    <property type="entry name" value="2Fe-2S ferredoxin-like"/>
    <property type="match status" value="1"/>
</dbReference>
<feature type="compositionally biased region" description="Basic and acidic residues" evidence="7">
    <location>
        <begin position="181"/>
        <end position="209"/>
    </location>
</feature>
<evidence type="ECO:0000256" key="5">
    <source>
        <dbReference type="ARBA" id="ARBA00023014"/>
    </source>
</evidence>
<dbReference type="InterPro" id="IPR001041">
    <property type="entry name" value="2Fe-2S_ferredoxin-type"/>
</dbReference>
<evidence type="ECO:0000313" key="10">
    <source>
        <dbReference type="Proteomes" id="UP000595046"/>
    </source>
</evidence>
<evidence type="ECO:0000256" key="4">
    <source>
        <dbReference type="ARBA" id="ARBA00023004"/>
    </source>
</evidence>
<feature type="region of interest" description="Disordered" evidence="7">
    <location>
        <begin position="181"/>
        <end position="225"/>
    </location>
</feature>
<accession>A0A7T1T4A8</accession>
<dbReference type="Gene3D" id="1.10.150.120">
    <property type="entry name" value="[2Fe-2S]-binding domain"/>
    <property type="match status" value="1"/>
</dbReference>
<dbReference type="SUPFAM" id="SSF47741">
    <property type="entry name" value="CO dehydrogenase ISP C-domain like"/>
    <property type="match status" value="1"/>
</dbReference>
<dbReference type="PROSITE" id="PS51085">
    <property type="entry name" value="2FE2S_FER_2"/>
    <property type="match status" value="1"/>
</dbReference>
<dbReference type="CDD" id="cd00207">
    <property type="entry name" value="fer2"/>
    <property type="match status" value="1"/>
</dbReference>
<feature type="domain" description="2Fe-2S ferredoxin-type" evidence="8">
    <location>
        <begin position="23"/>
        <end position="99"/>
    </location>
</feature>
<dbReference type="InterPro" id="IPR036884">
    <property type="entry name" value="2Fe-2S-bd_dom_sf"/>
</dbReference>
<evidence type="ECO:0000259" key="8">
    <source>
        <dbReference type="PROSITE" id="PS51085"/>
    </source>
</evidence>
<sequence>MTETAHPFHSGPDSHSHDPGHRQLMTLRVNGETYELLTEARRTLVDVLRHDLRLTGTHVGCEHGICGACTVLLDGRPVRACLMFAAQAEEMEIRTVESLSDGRELNDLQRAFSEHHGLQCGFCTPGFLMLAEGYLAERPQATKEEIREVVASNLCRCTGYQTIVEAIDDCATRRRAALQQRLDEARPDEAPPDGRHSHGTQPEDTRPDGTAEQEEVPCGSTTRSR</sequence>
<dbReference type="GO" id="GO:0016491">
    <property type="term" value="F:oxidoreductase activity"/>
    <property type="evidence" value="ECO:0007669"/>
    <property type="project" value="UniProtKB-KW"/>
</dbReference>
<comment type="pathway">
    <text evidence="6">Alkaloid degradation; nicotine degradation.</text>
</comment>
<dbReference type="InterPro" id="IPR006058">
    <property type="entry name" value="2Fe2S_fd_BS"/>
</dbReference>
<dbReference type="PROSITE" id="PS00197">
    <property type="entry name" value="2FE2S_FER_1"/>
    <property type="match status" value="1"/>
</dbReference>
<dbReference type="AlphaFoldDB" id="A0A7T1T4A8"/>
<keyword evidence="1" id="KW-0001">2Fe-2S</keyword>
<evidence type="ECO:0000256" key="6">
    <source>
        <dbReference type="ARBA" id="ARBA00060707"/>
    </source>
</evidence>
<feature type="compositionally biased region" description="Basic and acidic residues" evidence="7">
    <location>
        <begin position="12"/>
        <end position="21"/>
    </location>
</feature>
<dbReference type="InterPro" id="IPR036010">
    <property type="entry name" value="2Fe-2S_ferredoxin-like_sf"/>
</dbReference>
<protein>
    <submittedName>
        <fullName evidence="9">(2Fe-2S)-binding protein</fullName>
    </submittedName>
</protein>
<evidence type="ECO:0000256" key="7">
    <source>
        <dbReference type="SAM" id="MobiDB-lite"/>
    </source>
</evidence>
<feature type="region of interest" description="Disordered" evidence="7">
    <location>
        <begin position="1"/>
        <end position="21"/>
    </location>
</feature>
<dbReference type="Proteomes" id="UP000595046">
    <property type="component" value="Chromosome"/>
</dbReference>
<dbReference type="PANTHER" id="PTHR44379:SF8">
    <property type="entry name" value="XANTHINE DEHYDROGENASE IRON-SULFUR-BINDING SUBUNIT XDHC-RELATED"/>
    <property type="match status" value="1"/>
</dbReference>
<evidence type="ECO:0000256" key="1">
    <source>
        <dbReference type="ARBA" id="ARBA00022714"/>
    </source>
</evidence>